<name>A0A9Q0N9M5_9DIPT</name>
<evidence type="ECO:0000256" key="1">
    <source>
        <dbReference type="SAM" id="SignalP"/>
    </source>
</evidence>
<dbReference type="OrthoDB" id="6042561at2759"/>
<proteinExistence type="predicted"/>
<evidence type="ECO:0000313" key="2">
    <source>
        <dbReference type="EMBL" id="KAJ6646275.1"/>
    </source>
</evidence>
<feature type="signal peptide" evidence="1">
    <location>
        <begin position="1"/>
        <end position="20"/>
    </location>
</feature>
<organism evidence="2 3">
    <name type="scientific">Pseudolycoriella hygida</name>
    <dbReference type="NCBI Taxonomy" id="35572"/>
    <lineage>
        <taxon>Eukaryota</taxon>
        <taxon>Metazoa</taxon>
        <taxon>Ecdysozoa</taxon>
        <taxon>Arthropoda</taxon>
        <taxon>Hexapoda</taxon>
        <taxon>Insecta</taxon>
        <taxon>Pterygota</taxon>
        <taxon>Neoptera</taxon>
        <taxon>Endopterygota</taxon>
        <taxon>Diptera</taxon>
        <taxon>Nematocera</taxon>
        <taxon>Sciaroidea</taxon>
        <taxon>Sciaridae</taxon>
        <taxon>Pseudolycoriella</taxon>
    </lineage>
</organism>
<evidence type="ECO:0000313" key="3">
    <source>
        <dbReference type="Proteomes" id="UP001151699"/>
    </source>
</evidence>
<reference evidence="2" key="1">
    <citation type="submission" date="2022-07" db="EMBL/GenBank/DDBJ databases">
        <authorList>
            <person name="Trinca V."/>
            <person name="Uliana J.V.C."/>
            <person name="Torres T.T."/>
            <person name="Ward R.J."/>
            <person name="Monesi N."/>
        </authorList>
    </citation>
    <scope>NUCLEOTIDE SEQUENCE</scope>
    <source>
        <strain evidence="2">HSMRA1968</strain>
        <tissue evidence="2">Whole embryos</tissue>
    </source>
</reference>
<sequence>MCRFVVLSVLLGIFVSQTIAVYWDGLRVTFGPVPNDIAFAKMPRTANEAGTEGWQPISTTCTNSGQYAGYRYKLRNENSVNLLFDRNGIIAGIQALLPHDEIMNPNNGYRFDLVPMFQNETIDHRLYVVLTAYFVRPDTICTTGRSIQDLIDEGTGNGLWFQNGATPNTLINVPRMRAAASALGWTDCECFPGMGLHNFYEVHRWHETNCDRVRPTQVTFNLDEEMTGFVFQIAGPSTSTRFENPPNAALYAIIGPDRIPQCIIDQNTEFGFSSIHVYFIDQPWTLGCTR</sequence>
<dbReference type="AlphaFoldDB" id="A0A9Q0N9M5"/>
<dbReference type="EMBL" id="WJQU01000001">
    <property type="protein sequence ID" value="KAJ6646275.1"/>
    <property type="molecule type" value="Genomic_DNA"/>
</dbReference>
<feature type="chain" id="PRO_5040347809" evidence="1">
    <location>
        <begin position="21"/>
        <end position="290"/>
    </location>
</feature>
<dbReference type="Proteomes" id="UP001151699">
    <property type="component" value="Chromosome A"/>
</dbReference>
<accession>A0A9Q0N9M5</accession>
<keyword evidence="1" id="KW-0732">Signal</keyword>
<keyword evidence="3" id="KW-1185">Reference proteome</keyword>
<protein>
    <submittedName>
        <fullName evidence="2">Uncharacterized protein</fullName>
    </submittedName>
</protein>
<gene>
    <name evidence="2" type="ORF">Bhyg_01486</name>
</gene>
<comment type="caution">
    <text evidence="2">The sequence shown here is derived from an EMBL/GenBank/DDBJ whole genome shotgun (WGS) entry which is preliminary data.</text>
</comment>